<dbReference type="InterPro" id="IPR027417">
    <property type="entry name" value="P-loop_NTPase"/>
</dbReference>
<feature type="transmembrane region" description="Helical" evidence="13">
    <location>
        <begin position="210"/>
        <end position="231"/>
    </location>
</feature>
<dbReference type="CDD" id="cd03249">
    <property type="entry name" value="ABC_MTABC3_MDL1_MDL2"/>
    <property type="match status" value="1"/>
</dbReference>
<feature type="transmembrane region" description="Helical" evidence="13">
    <location>
        <begin position="949"/>
        <end position="970"/>
    </location>
</feature>
<dbReference type="Pfam" id="PF00005">
    <property type="entry name" value="ABC_tran"/>
    <property type="match status" value="2"/>
</dbReference>
<feature type="transmembrane region" description="Helical" evidence="13">
    <location>
        <begin position="866"/>
        <end position="884"/>
    </location>
</feature>
<feature type="domain" description="ABC transporter" evidence="14">
    <location>
        <begin position="1047"/>
        <end position="1284"/>
    </location>
</feature>
<dbReference type="Proteomes" id="UP000596276">
    <property type="component" value="Chromosome 2"/>
</dbReference>
<dbReference type="GO" id="GO:0015421">
    <property type="term" value="F:ABC-type oligopeptide transporter activity"/>
    <property type="evidence" value="ECO:0007669"/>
    <property type="project" value="TreeGrafter"/>
</dbReference>
<feature type="domain" description="ABC transporter" evidence="14">
    <location>
        <begin position="387"/>
        <end position="632"/>
    </location>
</feature>
<dbReference type="PROSITE" id="PS50893">
    <property type="entry name" value="ABC_TRANSPORTER_2"/>
    <property type="match status" value="2"/>
</dbReference>
<dbReference type="InterPro" id="IPR017871">
    <property type="entry name" value="ABC_transporter-like_CS"/>
</dbReference>
<feature type="domain" description="ABC transmembrane type-1" evidence="15">
    <location>
        <begin position="705"/>
        <end position="1010"/>
    </location>
</feature>
<feature type="transmembrane region" description="Helical" evidence="13">
    <location>
        <begin position="286"/>
        <end position="306"/>
    </location>
</feature>
<feature type="compositionally biased region" description="Polar residues" evidence="12">
    <location>
        <begin position="652"/>
        <end position="662"/>
    </location>
</feature>
<evidence type="ECO:0000256" key="3">
    <source>
        <dbReference type="ARBA" id="ARBA00022448"/>
    </source>
</evidence>
<evidence type="ECO:0000256" key="8">
    <source>
        <dbReference type="ARBA" id="ARBA00022840"/>
    </source>
</evidence>
<evidence type="ECO:0000259" key="15">
    <source>
        <dbReference type="PROSITE" id="PS50929"/>
    </source>
</evidence>
<dbReference type="PANTHER" id="PTHR43394:SF27">
    <property type="entry name" value="ATP-DEPENDENT TRANSLOCASE ABCB1-LIKE"/>
    <property type="match status" value="1"/>
</dbReference>
<dbReference type="InterPro" id="IPR003593">
    <property type="entry name" value="AAA+_ATPase"/>
</dbReference>
<feature type="transmembrane region" description="Helical" evidence="13">
    <location>
        <begin position="111"/>
        <end position="135"/>
    </location>
</feature>
<feature type="transmembrane region" description="Helical" evidence="13">
    <location>
        <begin position="326"/>
        <end position="344"/>
    </location>
</feature>
<name>A0A7U2MGL7_ASPFN</name>
<feature type="transmembrane region" description="Helical" evidence="13">
    <location>
        <begin position="700"/>
        <end position="726"/>
    </location>
</feature>
<dbReference type="GO" id="GO:0005743">
    <property type="term" value="C:mitochondrial inner membrane"/>
    <property type="evidence" value="ECO:0007669"/>
    <property type="project" value="TreeGrafter"/>
</dbReference>
<dbReference type="GO" id="GO:0090374">
    <property type="term" value="P:oligopeptide export from mitochondrion"/>
    <property type="evidence" value="ECO:0007669"/>
    <property type="project" value="TreeGrafter"/>
</dbReference>
<keyword evidence="11" id="KW-0325">Glycoprotein</keyword>
<dbReference type="GO" id="GO:0005524">
    <property type="term" value="F:ATP binding"/>
    <property type="evidence" value="ECO:0007669"/>
    <property type="project" value="UniProtKB-KW"/>
</dbReference>
<evidence type="ECO:0000256" key="5">
    <source>
        <dbReference type="ARBA" id="ARBA00022692"/>
    </source>
</evidence>
<dbReference type="Gene3D" id="1.20.1560.10">
    <property type="entry name" value="ABC transporter type 1, transmembrane domain"/>
    <property type="match status" value="1"/>
</dbReference>
<dbReference type="SUPFAM" id="SSF52540">
    <property type="entry name" value="P-loop containing nucleoside triphosphate hydrolases"/>
    <property type="match status" value="2"/>
</dbReference>
<dbReference type="CDD" id="cd18577">
    <property type="entry name" value="ABC_6TM_Pgp_ABCB1_D1_like"/>
    <property type="match status" value="1"/>
</dbReference>
<evidence type="ECO:0000313" key="16">
    <source>
        <dbReference type="EMBL" id="QRD83343.1"/>
    </source>
</evidence>
<dbReference type="PROSITE" id="PS00211">
    <property type="entry name" value="ABC_TRANSPORTER_1"/>
    <property type="match status" value="2"/>
</dbReference>
<feature type="transmembrane region" description="Helical" evidence="13">
    <location>
        <begin position="184"/>
        <end position="204"/>
    </location>
</feature>
<dbReference type="FunFam" id="1.20.1560.10:FF:000057">
    <property type="entry name" value="ABC multidrug transporter SitT"/>
    <property type="match status" value="1"/>
</dbReference>
<keyword evidence="9 13" id="KW-1133">Transmembrane helix</keyword>
<comment type="subcellular location">
    <subcellularLocation>
        <location evidence="1">Cell membrane</location>
        <topology evidence="1">Multi-pass membrane protein</topology>
    </subcellularLocation>
</comment>
<keyword evidence="7" id="KW-0547">Nucleotide-binding</keyword>
<evidence type="ECO:0000256" key="9">
    <source>
        <dbReference type="ARBA" id="ARBA00022989"/>
    </source>
</evidence>
<dbReference type="Pfam" id="PF00664">
    <property type="entry name" value="ABC_membrane"/>
    <property type="match status" value="2"/>
</dbReference>
<dbReference type="GO" id="GO:0016887">
    <property type="term" value="F:ATP hydrolysis activity"/>
    <property type="evidence" value="ECO:0007669"/>
    <property type="project" value="InterPro"/>
</dbReference>
<dbReference type="InterPro" id="IPR011527">
    <property type="entry name" value="ABC1_TM_dom"/>
</dbReference>
<evidence type="ECO:0000256" key="11">
    <source>
        <dbReference type="ARBA" id="ARBA00023180"/>
    </source>
</evidence>
<evidence type="ECO:0000256" key="4">
    <source>
        <dbReference type="ARBA" id="ARBA00022475"/>
    </source>
</evidence>
<dbReference type="Gene3D" id="3.40.50.300">
    <property type="entry name" value="P-loop containing nucleotide triphosphate hydrolases"/>
    <property type="match status" value="2"/>
</dbReference>
<comment type="similarity">
    <text evidence="2">Belongs to the ABC transporter superfamily. ABCB family. Multidrug resistance exporter (TC 3.A.1.201) subfamily.</text>
</comment>
<feature type="region of interest" description="Disordered" evidence="12">
    <location>
        <begin position="637"/>
        <end position="668"/>
    </location>
</feature>
<evidence type="ECO:0000256" key="12">
    <source>
        <dbReference type="SAM" id="MobiDB-lite"/>
    </source>
</evidence>
<protein>
    <submittedName>
        <fullName evidence="16">ABC multidrug transporter</fullName>
    </submittedName>
</protein>
<evidence type="ECO:0000256" key="13">
    <source>
        <dbReference type="SAM" id="Phobius"/>
    </source>
</evidence>
<dbReference type="PROSITE" id="PS50929">
    <property type="entry name" value="ABC_TM1F"/>
    <property type="match status" value="2"/>
</dbReference>
<dbReference type="GO" id="GO:0005886">
    <property type="term" value="C:plasma membrane"/>
    <property type="evidence" value="ECO:0007669"/>
    <property type="project" value="UniProtKB-SubCell"/>
</dbReference>
<evidence type="ECO:0000256" key="6">
    <source>
        <dbReference type="ARBA" id="ARBA00022737"/>
    </source>
</evidence>
<dbReference type="InterPro" id="IPR039421">
    <property type="entry name" value="Type_1_exporter"/>
</dbReference>
<feature type="region of interest" description="Disordered" evidence="12">
    <location>
        <begin position="1"/>
        <end position="37"/>
    </location>
</feature>
<organism evidence="16 17">
    <name type="scientific">Aspergillus flavus (strain ATCC 200026 / FGSC A1120 / IAM 13836 / NRRL 3357 / JCM 12722 / SRRC 167)</name>
    <dbReference type="NCBI Taxonomy" id="332952"/>
    <lineage>
        <taxon>Eukaryota</taxon>
        <taxon>Fungi</taxon>
        <taxon>Dikarya</taxon>
        <taxon>Ascomycota</taxon>
        <taxon>Pezizomycotina</taxon>
        <taxon>Eurotiomycetes</taxon>
        <taxon>Eurotiomycetidae</taxon>
        <taxon>Eurotiales</taxon>
        <taxon>Aspergillaceae</taxon>
        <taxon>Aspergillus</taxon>
        <taxon>Aspergillus subgen. Circumdati</taxon>
    </lineage>
</organism>
<feature type="transmembrane region" description="Helical" evidence="13">
    <location>
        <begin position="837"/>
        <end position="860"/>
    </location>
</feature>
<dbReference type="VEuPathDB" id="FungiDB:F9C07_2278453"/>
<keyword evidence="10 13" id="KW-0472">Membrane</keyword>
<accession>A0A7U2MGL7</accession>
<dbReference type="SMART" id="SM00382">
    <property type="entry name" value="AAA"/>
    <property type="match status" value="2"/>
</dbReference>
<feature type="compositionally biased region" description="Polar residues" evidence="12">
    <location>
        <begin position="1"/>
        <end position="18"/>
    </location>
</feature>
<keyword evidence="3" id="KW-0813">Transport</keyword>
<dbReference type="FunFam" id="3.40.50.300:FF:000913">
    <property type="entry name" value="ABC multidrug transporter SitT"/>
    <property type="match status" value="1"/>
</dbReference>
<dbReference type="PANTHER" id="PTHR43394">
    <property type="entry name" value="ATP-DEPENDENT PERMEASE MDL1, MITOCHONDRIAL"/>
    <property type="match status" value="1"/>
</dbReference>
<evidence type="ECO:0000313" key="17">
    <source>
        <dbReference type="Proteomes" id="UP000596276"/>
    </source>
</evidence>
<dbReference type="InterPro" id="IPR003439">
    <property type="entry name" value="ABC_transporter-like_ATP-bd"/>
</dbReference>
<evidence type="ECO:0000256" key="10">
    <source>
        <dbReference type="ARBA" id="ARBA00023136"/>
    </source>
</evidence>
<feature type="compositionally biased region" description="Basic and acidic residues" evidence="12">
    <location>
        <begin position="20"/>
        <end position="29"/>
    </location>
</feature>
<proteinExistence type="inferred from homology"/>
<evidence type="ECO:0000256" key="1">
    <source>
        <dbReference type="ARBA" id="ARBA00004651"/>
    </source>
</evidence>
<feature type="transmembrane region" description="Helical" evidence="13">
    <location>
        <begin position="57"/>
        <end position="77"/>
    </location>
</feature>
<feature type="domain" description="ABC transmembrane type-1" evidence="15">
    <location>
        <begin position="61"/>
        <end position="352"/>
    </location>
</feature>
<keyword evidence="5 13" id="KW-0812">Transmembrane</keyword>
<keyword evidence="8" id="KW-0067">ATP-binding</keyword>
<dbReference type="InterPro" id="IPR036640">
    <property type="entry name" value="ABC1_TM_sf"/>
</dbReference>
<feature type="transmembrane region" description="Helical" evidence="13">
    <location>
        <begin position="746"/>
        <end position="768"/>
    </location>
</feature>
<feature type="transmembrane region" description="Helical" evidence="13">
    <location>
        <begin position="982"/>
        <end position="1004"/>
    </location>
</feature>
<evidence type="ECO:0000256" key="2">
    <source>
        <dbReference type="ARBA" id="ARBA00007577"/>
    </source>
</evidence>
<evidence type="ECO:0000259" key="14">
    <source>
        <dbReference type="PROSITE" id="PS50893"/>
    </source>
</evidence>
<evidence type="ECO:0000256" key="7">
    <source>
        <dbReference type="ARBA" id="ARBA00022741"/>
    </source>
</evidence>
<dbReference type="OMA" id="YEMCLGQ"/>
<dbReference type="SUPFAM" id="SSF90123">
    <property type="entry name" value="ABC transporter transmembrane region"/>
    <property type="match status" value="2"/>
</dbReference>
<sequence length="1291" mass="141674">MTAQGDSPTPTRDGTSVASVEEKPPKADTNKSTSTPEHAGGLRSYIRIFSYADTVGWVLNVLALIGAIGAGSALPLMDVLFGKMITNFNNFATGSDSPDQFRSELNKFTLYFVYLFIGKFVLVYAWTLSLSVSAVRTTKSLRIAFLTHLLRQDIGFFDRNESGSSVVQLTTNANLVNQGISEKLGFAVQGTATFVAAFIVAFVVQWKLTLITICIAPAILIVTSVCAGILVKQENRILHVNSIAGSLAEEVLASMKTVHAFSAFSKLTSKYDDHAKEAKRLGLTQSLNMAILYSAEFFCVYAGYGLAFWQGVRMYARGEINEPGKIITVIFAVILAATAMTQIAPQIIQVTKAASAAQSMWEVIDRDSPIDGLSLDGQRPDKCEGNIEFSNVSFSYPTRPQIPVLHDFTLSIPANKTTALVGPSGSGKSTVTGLLERWYNTQDGIITLDGVDIRQLSIQWLRTHIRIVQQEPTLFNATIFENVAYGLAGTDYANAPKQVQIERVITACKAAYAHDFIETLPEKYDTQVGERATMLSGGQKQRIAVARSIVSDPKVLILDEATSALDPQAEKIVQQALDNVSASRTTITIAHKLSTIRKADQIVVLSQGQIVEKGTHEELQAAGGTYHRLIKAQDLGTVDNDGPLPEKERNEGSTGITPAISRQQDHSKETQLVERLKAPSGRGRSLIRCLAILLRERRELWFEFIVTLVTCVVGGATYPILAFVFAKVLDVFQIQPTSKMVEKGDFYALMFFVLALVILVVYGVMGWVTNVIAHVSVTEIPRLIALLTIKQCVVYTYRLEMFRDYIRQDMTFYDQPQHTTGSLVSDLSTKPNSLQELLSFNVGIIIVALVNITASSILSIAVGWKLGLAVLAGAMIPMVFCGYLRIRLEFRLDDATSHRFSESAALAGEAMSAIRTVASLAIERVILEKYTTKLAGIERKSIKSLTWTMFWLALTQSLSLLSEALSFWYGGRLLSTGEYSSTRLYIVVIGAILSGEAAASFFMFSTSFTKSQGACNYILWLRSLQPDVQDGPSDNGSGESNDTAARVELQDVAFRYPTRPTRPVLNDINVEINPGQFVAFVGPSGHGKSSLISLLERYYNPTSGSIQLDGSDIRDMSLASYRSHLSLVQQEPVLYQGTIRENIALGLKEEATEERIYEACRQANIFDFVSSLPDGLATSCGSRGSLFSGGQRQRIAIARALIRRPRLLLLDEATSALDTESERIVQEALDQAKDGRTTVAIAHRLSTIKHSDRIFVLVGGRVREQGTHEELLQRRGIYYEMCLGQALDKAA</sequence>
<gene>
    <name evidence="16" type="ORF">F9C07_2278453</name>
</gene>
<dbReference type="EMBL" id="CP044622">
    <property type="protein sequence ID" value="QRD83343.1"/>
    <property type="molecule type" value="Genomic_DNA"/>
</dbReference>
<keyword evidence="17" id="KW-1185">Reference proteome</keyword>
<keyword evidence="6" id="KW-0677">Repeat</keyword>
<dbReference type="CDD" id="cd18578">
    <property type="entry name" value="ABC_6TM_Pgp_ABCB1_D2_like"/>
    <property type="match status" value="1"/>
</dbReference>
<reference evidence="17" key="1">
    <citation type="journal article" date="2021" name="G3 (Bethesda)">
        <title>Chromosome assembled and annotated genome sequence of Aspergillus flavus NRRL 3357.</title>
        <authorList>
            <person name="Skerker J.M."/>
            <person name="Pianalto K.M."/>
            <person name="Mondo S.J."/>
            <person name="Yang K."/>
            <person name="Arkin A.P."/>
            <person name="Keller N.P."/>
            <person name="Grigoriev I.V."/>
            <person name="Louise Glass N.L."/>
        </authorList>
    </citation>
    <scope>NUCLEOTIDE SEQUENCE [LARGE SCALE GENOMIC DNA]</scope>
    <source>
        <strain evidence="17">ATCC 200026 / FGSC A1120 / IAM 13836 / NRRL 3357 / JCM 12722 / SRRC 167</strain>
    </source>
</reference>
<keyword evidence="4" id="KW-1003">Cell membrane</keyword>
<dbReference type="VEuPathDB" id="FungiDB:AFLA_000192"/>
<dbReference type="FunFam" id="3.40.50.300:FF:001530">
    <property type="entry name" value="ABC multidrug transporter (Eurofung)"/>
    <property type="match status" value="1"/>
</dbReference>